<dbReference type="PANTHER" id="PTHR42977:SF3">
    <property type="entry name" value="AB HYDROLASE-1 DOMAIN-CONTAINING PROTEIN"/>
    <property type="match status" value="1"/>
</dbReference>
<dbReference type="NCBIfam" id="NF002043">
    <property type="entry name" value="PRK00870.1"/>
    <property type="match status" value="1"/>
</dbReference>
<comment type="catalytic activity">
    <reaction evidence="1 6">
        <text>1-haloalkane + H2O = a halide anion + a primary alcohol + H(+)</text>
        <dbReference type="Rhea" id="RHEA:19081"/>
        <dbReference type="ChEBI" id="CHEBI:15377"/>
        <dbReference type="ChEBI" id="CHEBI:15378"/>
        <dbReference type="ChEBI" id="CHEBI:15734"/>
        <dbReference type="ChEBI" id="CHEBI:16042"/>
        <dbReference type="ChEBI" id="CHEBI:18060"/>
        <dbReference type="EC" id="3.8.1.5"/>
    </reaction>
</comment>
<dbReference type="InterPro" id="IPR023489">
    <property type="entry name" value="Haloalkane_dehalogenase_1"/>
</dbReference>
<dbReference type="RefSeq" id="WP_085221686.1">
    <property type="nucleotide sequence ID" value="NZ_AP022576.1"/>
</dbReference>
<dbReference type="GO" id="GO:0018786">
    <property type="term" value="F:haloalkane dehalogenase activity"/>
    <property type="evidence" value="ECO:0007669"/>
    <property type="project" value="UniProtKB-UniRule"/>
</dbReference>
<evidence type="ECO:0000259" key="7">
    <source>
        <dbReference type="Pfam" id="PF00561"/>
    </source>
</evidence>
<evidence type="ECO:0000313" key="8">
    <source>
        <dbReference type="EMBL" id="ORV54624.1"/>
    </source>
</evidence>
<evidence type="ECO:0000256" key="5">
    <source>
        <dbReference type="ARBA" id="ARBA00022801"/>
    </source>
</evidence>
<evidence type="ECO:0000256" key="6">
    <source>
        <dbReference type="HAMAP-Rule" id="MF_01230"/>
    </source>
</evidence>
<comment type="similarity">
    <text evidence="2 6">Belongs to the haloalkane dehalogenase family. Type 1 subfamily.</text>
</comment>
<comment type="function">
    <text evidence="6">Catalyzes hydrolytic cleavage of carbon-halogen bonds in halogenated aliphatic compounds, leading to the formation of the corresponding primary alcohols, halide ions and protons.</text>
</comment>
<comment type="caution">
    <text evidence="8">The sequence shown here is derived from an EMBL/GenBank/DDBJ whole genome shotgun (WGS) entry which is preliminary data.</text>
</comment>
<dbReference type="AlphaFoldDB" id="A0A1X1UCU0"/>
<dbReference type="Pfam" id="PF00561">
    <property type="entry name" value="Abhydrolase_1"/>
    <property type="match status" value="1"/>
</dbReference>
<gene>
    <name evidence="6" type="primary">dhmA</name>
    <name evidence="8" type="ORF">AWC05_18780</name>
</gene>
<dbReference type="PRINTS" id="PR00111">
    <property type="entry name" value="ABHYDROLASE"/>
</dbReference>
<dbReference type="InterPro" id="IPR029058">
    <property type="entry name" value="AB_hydrolase_fold"/>
</dbReference>
<dbReference type="HAMAP" id="MF_01230">
    <property type="entry name" value="Haloalk_dehal_type1"/>
    <property type="match status" value="1"/>
</dbReference>
<evidence type="ECO:0000313" key="9">
    <source>
        <dbReference type="Proteomes" id="UP000193010"/>
    </source>
</evidence>
<dbReference type="GO" id="GO:0004301">
    <property type="term" value="F:epoxide hydrolase activity"/>
    <property type="evidence" value="ECO:0007669"/>
    <property type="project" value="TreeGrafter"/>
</dbReference>
<dbReference type="PRINTS" id="PR00412">
    <property type="entry name" value="EPOXHYDRLASE"/>
</dbReference>
<feature type="active site" description="Proton donor" evidence="6">
    <location>
        <position position="250"/>
    </location>
</feature>
<reference evidence="8 9" key="1">
    <citation type="submission" date="2016-01" db="EMBL/GenBank/DDBJ databases">
        <title>The new phylogeny of the genus Mycobacterium.</title>
        <authorList>
            <person name="Tarcisio F."/>
            <person name="Conor M."/>
            <person name="Antonella G."/>
            <person name="Elisabetta G."/>
            <person name="Giulia F.S."/>
            <person name="Sara T."/>
            <person name="Anna F."/>
            <person name="Clotilde B."/>
            <person name="Roberto B."/>
            <person name="Veronica D.S."/>
            <person name="Fabio R."/>
            <person name="Monica P."/>
            <person name="Olivier J."/>
            <person name="Enrico T."/>
            <person name="Nicola S."/>
        </authorList>
    </citation>
    <scope>NUCLEOTIDE SEQUENCE [LARGE SCALE GENOMIC DNA]</scope>
    <source>
        <strain evidence="8 9">DSM 44852</strain>
    </source>
</reference>
<feature type="active site" description="Proton acceptor" evidence="6">
    <location>
        <position position="279"/>
    </location>
</feature>
<protein>
    <recommendedName>
        <fullName evidence="4 6">Haloalkane dehalogenase</fullName>
        <ecNumber evidence="4 6">3.8.1.5</ecNumber>
    </recommendedName>
</protein>
<proteinExistence type="inferred from homology"/>
<evidence type="ECO:0000256" key="4">
    <source>
        <dbReference type="ARBA" id="ARBA00012065"/>
    </source>
</evidence>
<dbReference type="SUPFAM" id="SSF53474">
    <property type="entry name" value="alpha/beta-Hydrolases"/>
    <property type="match status" value="1"/>
</dbReference>
<dbReference type="OrthoDB" id="5431692at2"/>
<dbReference type="InterPro" id="IPR051340">
    <property type="entry name" value="Haloalkane_dehalogenase"/>
</dbReference>
<organism evidence="8 9">
    <name type="scientific">Mycobacterium florentinum</name>
    <dbReference type="NCBI Taxonomy" id="292462"/>
    <lineage>
        <taxon>Bacteria</taxon>
        <taxon>Bacillati</taxon>
        <taxon>Actinomycetota</taxon>
        <taxon>Actinomycetes</taxon>
        <taxon>Mycobacteriales</taxon>
        <taxon>Mycobacteriaceae</taxon>
        <taxon>Mycobacterium</taxon>
        <taxon>Mycobacterium simiae complex</taxon>
    </lineage>
</organism>
<sequence length="301" mass="33525">MDVLRTPDSRFENLEGYPFVANYIDVAASDSPPVRMHFLDEGPADGPPIVLLHGEPTWSYLYRTMIPPLVDAGNRVLAPDLIGFGRSDKPSRMEDYTYLRHVEWVTAWFERLRLKEVTLFVQDWGSLIGLRIAAEQGERIARVVVANGFLPTAQRRTPPAFHAWRAFARYSPVLPAGRIVAAGTVRRVPPKVRAGYDAPFPDKTFQAGARAFPQLVPTSPDDPAIPANRAAWDVLGRWEKPLLAIFGARDPILGQADRPLIKHVPGAAGQPHARIRASHFIQEDSGPELAERVLAWQKPLL</sequence>
<dbReference type="Gene3D" id="3.40.50.1820">
    <property type="entry name" value="alpha/beta hydrolase"/>
    <property type="match status" value="1"/>
</dbReference>
<dbReference type="STRING" id="292462.AWC05_18780"/>
<dbReference type="Proteomes" id="UP000193010">
    <property type="component" value="Unassembled WGS sequence"/>
</dbReference>
<evidence type="ECO:0000256" key="2">
    <source>
        <dbReference type="ARBA" id="ARBA00008794"/>
    </source>
</evidence>
<feature type="active site" description="Nucleophile" evidence="6">
    <location>
        <position position="123"/>
    </location>
</feature>
<keyword evidence="9" id="KW-1185">Reference proteome</keyword>
<evidence type="ECO:0000256" key="3">
    <source>
        <dbReference type="ARBA" id="ARBA00011245"/>
    </source>
</evidence>
<dbReference type="InterPro" id="IPR000073">
    <property type="entry name" value="AB_hydrolase_1"/>
</dbReference>
<dbReference type="PANTHER" id="PTHR42977">
    <property type="entry name" value="HYDROLASE-RELATED"/>
    <property type="match status" value="1"/>
</dbReference>
<dbReference type="InterPro" id="IPR000639">
    <property type="entry name" value="Epox_hydrolase-like"/>
</dbReference>
<comment type="subunit">
    <text evidence="3 6">Monomer.</text>
</comment>
<name>A0A1X1UCU0_MYCFL</name>
<accession>A0A1X1UCU0</accession>
<evidence type="ECO:0000256" key="1">
    <source>
        <dbReference type="ARBA" id="ARBA00001644"/>
    </source>
</evidence>
<dbReference type="EC" id="3.8.1.5" evidence="4 6"/>
<dbReference type="EMBL" id="LQOV01000008">
    <property type="protein sequence ID" value="ORV54624.1"/>
    <property type="molecule type" value="Genomic_DNA"/>
</dbReference>
<keyword evidence="5 6" id="KW-0378">Hydrolase</keyword>
<feature type="domain" description="AB hydrolase-1" evidence="7">
    <location>
        <begin position="47"/>
        <end position="283"/>
    </location>
</feature>